<dbReference type="InParanoid" id="K3WL38"/>
<feature type="domain" description="U-box" evidence="1">
    <location>
        <begin position="12"/>
        <end position="85"/>
    </location>
</feature>
<dbReference type="Gene3D" id="3.30.40.10">
    <property type="entry name" value="Zinc/RING finger domain, C3HC4 (zinc finger)"/>
    <property type="match status" value="1"/>
</dbReference>
<accession>K3WL38</accession>
<reference evidence="3" key="2">
    <citation type="submission" date="2010-04" db="EMBL/GenBank/DDBJ databases">
        <authorList>
            <person name="Buell R."/>
            <person name="Hamilton J."/>
            <person name="Hostetler J."/>
        </authorList>
    </citation>
    <scope>NUCLEOTIDE SEQUENCE [LARGE SCALE GENOMIC DNA]</scope>
    <source>
        <strain evidence="3">DAOM:BR144</strain>
    </source>
</reference>
<dbReference type="EMBL" id="GL376573">
    <property type="status" value="NOT_ANNOTATED_CDS"/>
    <property type="molecule type" value="Genomic_DNA"/>
</dbReference>
<dbReference type="InterPro" id="IPR013083">
    <property type="entry name" value="Znf_RING/FYVE/PHD"/>
</dbReference>
<reference evidence="3" key="1">
    <citation type="journal article" date="2010" name="Genome Biol.">
        <title>Genome sequence of the necrotrophic plant pathogen Pythium ultimum reveals original pathogenicity mechanisms and effector repertoire.</title>
        <authorList>
            <person name="Levesque C.A."/>
            <person name="Brouwer H."/>
            <person name="Cano L."/>
            <person name="Hamilton J.P."/>
            <person name="Holt C."/>
            <person name="Huitema E."/>
            <person name="Raffaele S."/>
            <person name="Robideau G.P."/>
            <person name="Thines M."/>
            <person name="Win J."/>
            <person name="Zerillo M.M."/>
            <person name="Beakes G.W."/>
            <person name="Boore J.L."/>
            <person name="Busam D."/>
            <person name="Dumas B."/>
            <person name="Ferriera S."/>
            <person name="Fuerstenberg S.I."/>
            <person name="Gachon C.M."/>
            <person name="Gaulin E."/>
            <person name="Govers F."/>
            <person name="Grenville-Briggs L."/>
            <person name="Horner N."/>
            <person name="Hostetler J."/>
            <person name="Jiang R.H."/>
            <person name="Johnson J."/>
            <person name="Krajaejun T."/>
            <person name="Lin H."/>
            <person name="Meijer H.J."/>
            <person name="Moore B."/>
            <person name="Morris P."/>
            <person name="Phuntmart V."/>
            <person name="Puiu D."/>
            <person name="Shetty J."/>
            <person name="Stajich J.E."/>
            <person name="Tripathy S."/>
            <person name="Wawra S."/>
            <person name="van West P."/>
            <person name="Whitty B.R."/>
            <person name="Coutinho P.M."/>
            <person name="Henrissat B."/>
            <person name="Martin F."/>
            <person name="Thomas P.D."/>
            <person name="Tyler B.M."/>
            <person name="De Vries R.P."/>
            <person name="Kamoun S."/>
            <person name="Yandell M."/>
            <person name="Tisserat N."/>
            <person name="Buell C.R."/>
        </authorList>
    </citation>
    <scope>NUCLEOTIDE SEQUENCE</scope>
    <source>
        <strain evidence="3">DAOM:BR144</strain>
    </source>
</reference>
<dbReference type="Proteomes" id="UP000019132">
    <property type="component" value="Unassembled WGS sequence"/>
</dbReference>
<evidence type="ECO:0000313" key="2">
    <source>
        <dbReference type="EnsemblProtists" id="PYU1_T005680"/>
    </source>
</evidence>
<dbReference type="EnsemblProtists" id="PYU1_T005680">
    <property type="protein sequence ID" value="PYU1_T005680"/>
    <property type="gene ID" value="PYU1_G005669"/>
</dbReference>
<dbReference type="PANTHER" id="PTHR46573:SF1">
    <property type="entry name" value="WD REPEAT, SAM AND U-BOX DOMAIN-CONTAINING PROTEIN 1"/>
    <property type="match status" value="1"/>
</dbReference>
<dbReference type="CDD" id="cd16655">
    <property type="entry name" value="RING-Ubox_WDSUB1-like"/>
    <property type="match status" value="1"/>
</dbReference>
<dbReference type="AlphaFoldDB" id="K3WL38"/>
<evidence type="ECO:0000313" key="3">
    <source>
        <dbReference type="Proteomes" id="UP000019132"/>
    </source>
</evidence>
<dbReference type="InterPro" id="IPR052085">
    <property type="entry name" value="WD-SAM-U-box"/>
</dbReference>
<dbReference type="GO" id="GO:0016567">
    <property type="term" value="P:protein ubiquitination"/>
    <property type="evidence" value="ECO:0007669"/>
    <property type="project" value="InterPro"/>
</dbReference>
<dbReference type="PANTHER" id="PTHR46573">
    <property type="entry name" value="WD REPEAT, SAM AND U-BOX DOMAIN-CONTAINING PROTEIN 1"/>
    <property type="match status" value="1"/>
</dbReference>
<proteinExistence type="predicted"/>
<dbReference type="InterPro" id="IPR003613">
    <property type="entry name" value="Ubox_domain"/>
</dbReference>
<sequence length="92" mass="10479">MDEDEDDFEEDVCPEQLICPITGCPMVDPVVAADGHTYDREAILHWFSNSDISPLTGMHMPTTQVFPNFTLRKLSEEFQAAHRRNAAASRRR</sequence>
<dbReference type="SUPFAM" id="SSF57850">
    <property type="entry name" value="RING/U-box"/>
    <property type="match status" value="1"/>
</dbReference>
<protein>
    <recommendedName>
        <fullName evidence="1">U-box domain-containing protein</fullName>
    </recommendedName>
</protein>
<dbReference type="STRING" id="431595.K3WL38"/>
<name>K3WL38_GLOUD</name>
<dbReference type="Pfam" id="PF04564">
    <property type="entry name" value="U-box"/>
    <property type="match status" value="1"/>
</dbReference>
<dbReference type="PROSITE" id="PS51698">
    <property type="entry name" value="U_BOX"/>
    <property type="match status" value="1"/>
</dbReference>
<evidence type="ECO:0000259" key="1">
    <source>
        <dbReference type="PROSITE" id="PS51698"/>
    </source>
</evidence>
<dbReference type="VEuPathDB" id="FungiDB:PYU1_G005669"/>
<dbReference type="HOGENOM" id="CLU_114384_1_1_1"/>
<keyword evidence="3" id="KW-1185">Reference proteome</keyword>
<reference evidence="2" key="3">
    <citation type="submission" date="2015-02" db="UniProtKB">
        <authorList>
            <consortium name="EnsemblProtists"/>
        </authorList>
    </citation>
    <scope>IDENTIFICATION</scope>
    <source>
        <strain evidence="2">DAOM BR144</strain>
    </source>
</reference>
<organism evidence="2 3">
    <name type="scientific">Globisporangium ultimum (strain ATCC 200006 / CBS 805.95 / DAOM BR144)</name>
    <name type="common">Pythium ultimum</name>
    <dbReference type="NCBI Taxonomy" id="431595"/>
    <lineage>
        <taxon>Eukaryota</taxon>
        <taxon>Sar</taxon>
        <taxon>Stramenopiles</taxon>
        <taxon>Oomycota</taxon>
        <taxon>Peronosporomycetes</taxon>
        <taxon>Pythiales</taxon>
        <taxon>Pythiaceae</taxon>
        <taxon>Globisporangium</taxon>
    </lineage>
</organism>
<dbReference type="GO" id="GO:0004842">
    <property type="term" value="F:ubiquitin-protein transferase activity"/>
    <property type="evidence" value="ECO:0007669"/>
    <property type="project" value="InterPro"/>
</dbReference>
<dbReference type="eggNOG" id="ENOG502RV1F">
    <property type="taxonomic scope" value="Eukaryota"/>
</dbReference>
<dbReference type="SMART" id="SM00504">
    <property type="entry name" value="Ubox"/>
    <property type="match status" value="1"/>
</dbReference>